<feature type="domain" description="Reverse transcriptase" evidence="4">
    <location>
        <begin position="903"/>
        <end position="1156"/>
    </location>
</feature>
<feature type="region of interest" description="Disordered" evidence="2">
    <location>
        <begin position="32"/>
        <end position="52"/>
    </location>
</feature>
<evidence type="ECO:0000313" key="5">
    <source>
        <dbReference type="EMBL" id="UYV62235.1"/>
    </source>
</evidence>
<evidence type="ECO:0000259" key="4">
    <source>
        <dbReference type="PROSITE" id="PS50878"/>
    </source>
</evidence>
<keyword evidence="1" id="KW-0862">Zinc</keyword>
<keyword evidence="6" id="KW-1185">Reference proteome</keyword>
<evidence type="ECO:0000256" key="2">
    <source>
        <dbReference type="SAM" id="MobiDB-lite"/>
    </source>
</evidence>
<gene>
    <name evidence="5" type="ORF">LAZ67_1008329</name>
</gene>
<protein>
    <recommendedName>
        <fullName evidence="7">Reverse transcriptase</fullName>
    </recommendedName>
</protein>
<dbReference type="SUPFAM" id="SSF56672">
    <property type="entry name" value="DNA/RNA polymerases"/>
    <property type="match status" value="1"/>
</dbReference>
<feature type="region of interest" description="Disordered" evidence="2">
    <location>
        <begin position="61"/>
        <end position="80"/>
    </location>
</feature>
<dbReference type="Gene3D" id="3.30.420.10">
    <property type="entry name" value="Ribonuclease H-like superfamily/Ribonuclease H"/>
    <property type="match status" value="1"/>
</dbReference>
<dbReference type="Pfam" id="PF03372">
    <property type="entry name" value="Exo_endo_phos"/>
    <property type="match status" value="1"/>
</dbReference>
<keyword evidence="1" id="KW-0863">Zinc-finger</keyword>
<feature type="domain" description="CCHC-type" evidence="3">
    <location>
        <begin position="322"/>
        <end position="337"/>
    </location>
</feature>
<dbReference type="InterPro" id="IPR052709">
    <property type="entry name" value="Transposase-MT_Hybrid"/>
</dbReference>
<sequence length="1946" mass="217150">MECHNSYNILAESPENPLQGDIIIDQIDRHTAEESANTKKQNGRRQDDATFPKVSVKPLATAVGGRPPAVSPANDPPRAVNWADVMDDQDASPNPNPFTVVSRKRRRTSVHPRSSPAQSDNVTQKSANSLYNKPPAKRPPLAQQIKATRQRIAQSRAQQSTITREQYVYLEHCQDFGRPQYLRALDKLIGGTNILQLARMNGHVLVGLSTKVHADRLIEDGLEIEETLLKAFPFRKRAEKVIISNLPLFVEDSEVMAALRPYGQITSIAPVFLTEGGFTFADSRREMFILLNEGMKLERLPLRLAIKSMGETLPAFLSYGVKCSRCQRQGHRRANCPLKTPAEVSGQAPSNVATPVTAPTGQPTSASPASSTVATAPAVTSGTIASTPSPAVAQKSAPQQDKTKFVQIEAISGKEDETQVSIPSRGGPKTRQQLKELLESIPNSPLEEAEHLGLDKDEELPMSFRLASINVRGLAARERSIELCHFLRQHRIDVAFVQETNTSSLDTIQDLCLGYLAAVVPPTAIRGSGLACIFAPGVAVLGQRILWPGHISIVSLDVHGQEVSVINCHLSHIPRERHQQLQIIAATAVQENSWVLGDLNINEESTNDTASGSVEALSELLDQTALVDVAILFDATHIPTRVASYGSRVDASRLDRILLPSSFSDRVVQYSTIHYRLSDHRAVLLQLGVPPSPRQPCVAAMLRSGLVVEHLATIIERTSTAIADMTGEDLWRSWSSIKTDLLAEVRSLNVPRVADDDHIVRARRFLQARLEAASTEADYPSLPNLGHTLRMCRPARTNFRDEEGNIIEGTELRRRVYSILQRRFASQSCDSNAATEFIQGTTTPLILEDDDPLLRSEISATEIATAIRRLPLGRAPGWDDLPCEFYMAYEDFFVNALKRVYEASQLAGVLPTSTRRSTICLVPKSHGGPGLCGYRPISLPTTDYRILGNVLLRRLRPHLPVLVPQCQTYAVPGRSPSWNISRVRDEVDAAVRTGSPLAVISTDLESAFDTLDRGFLVSLMVSLRLPQVFIGWFLLLYSGADATVRAGGLHTKPFQLLNGVRQGCAISAAMFSLATSPLLRRLEQALGPGNVLAYADDIVLLIRSEEQFGVVTSIFENFRRASGIKGNFTKSEGLWCGAWRARNDAPLGISWSSVELKVLGCNVTPGNQNSAQERHILVLLEAAITRWSPYTRGLSLVGRARAANSLVLSSVVHHIHGYLPTDRTIHKIQARLARFIWGPERTAWFPGSVLARPVSLGGFGLIDIETQLRLSCFKGVQAALRGNRNAYSWLVESDAWLYPPPSGSWLSPRRLRLLKIWEAVADIFTLDHSVLTPHQLLNLPIIGGCRLLRPPDLLAPTRWVNACIRDFAGPAPPLTRPTRCALADAASLTSFCRRLIDENLRGTYRVNTIGQAVVLRGTTTPFLRVITRTARRILERPRLTALPIIQFARRWEENINLPINIGWSSLRRCAFSGHNADVAVRLALHALPHPAHPASAHQSCIACGSGDLSLVHRYWSCRYIRPLIREAFTIIGRPPDLQGWVFGHGLDDDALAILASAKTRIYRHFLGAELRSVQEDPLLVWRRTLSSIMLIPAPPLLRGSFRLRLMSILDGNEVLWIVFDFYLLKKMDQRTCIKFCVKNEIKCADAFRMLTVAYGEATLDRSNVYWWYKMFSEGREDVNDEERAGRPSTSTTDEKINEVEKMILANRRITVREVAEDLNISIGSCHSIFINDLGMRRVAAKFVPKLLNCDQKQHRMNIANEMLDSVRDDPNLLQRVVTGYEAWVYGYDVETKAQSSQWKLPHEPRPKKARQVRSNVKVLLTVFFDCRGVVHHEFLPQGRTANKEYYLQVMRNLREAIRQKRPDLWKNKNWLLHHDNAPAHTSLLVRNFLAKNNTLMMPQPPYSPDLAPCDFFLFPKLKRPMKGRRYATLDEIKTASKEELKKIFFK</sequence>
<evidence type="ECO:0008006" key="7">
    <source>
        <dbReference type="Google" id="ProtNLM"/>
    </source>
</evidence>
<dbReference type="PANTHER" id="PTHR46060:SF1">
    <property type="entry name" value="MARINER MOS1 TRANSPOSASE-LIKE PROTEIN"/>
    <property type="match status" value="1"/>
</dbReference>
<accession>A0ABY6K4S9</accession>
<evidence type="ECO:0000313" key="6">
    <source>
        <dbReference type="Proteomes" id="UP001235939"/>
    </source>
</evidence>
<organism evidence="5 6">
    <name type="scientific">Cordylochernes scorpioides</name>
    <dbReference type="NCBI Taxonomy" id="51811"/>
    <lineage>
        <taxon>Eukaryota</taxon>
        <taxon>Metazoa</taxon>
        <taxon>Ecdysozoa</taxon>
        <taxon>Arthropoda</taxon>
        <taxon>Chelicerata</taxon>
        <taxon>Arachnida</taxon>
        <taxon>Pseudoscorpiones</taxon>
        <taxon>Cheliferoidea</taxon>
        <taxon>Chernetidae</taxon>
        <taxon>Cordylochernes</taxon>
    </lineage>
</organism>
<dbReference type="Pfam" id="PF00078">
    <property type="entry name" value="RVT_1"/>
    <property type="match status" value="1"/>
</dbReference>
<evidence type="ECO:0000259" key="3">
    <source>
        <dbReference type="PROSITE" id="PS50158"/>
    </source>
</evidence>
<dbReference type="CDD" id="cd01650">
    <property type="entry name" value="RT_nLTR_like"/>
    <property type="match status" value="1"/>
</dbReference>
<reference evidence="5 6" key="1">
    <citation type="submission" date="2022-01" db="EMBL/GenBank/DDBJ databases">
        <title>A chromosomal length assembly of Cordylochernes scorpioides.</title>
        <authorList>
            <person name="Zeh D."/>
            <person name="Zeh J."/>
        </authorList>
    </citation>
    <scope>NUCLEOTIDE SEQUENCE [LARGE SCALE GENOMIC DNA]</scope>
    <source>
        <strain evidence="5">IN4F17</strain>
        <tissue evidence="5">Whole Body</tissue>
    </source>
</reference>
<dbReference type="InterPro" id="IPR005135">
    <property type="entry name" value="Endo/exonuclease/phosphatase"/>
</dbReference>
<dbReference type="InterPro" id="IPR000477">
    <property type="entry name" value="RT_dom"/>
</dbReference>
<feature type="compositionally biased region" description="Polar residues" evidence="2">
    <location>
        <begin position="111"/>
        <end position="131"/>
    </location>
</feature>
<dbReference type="InterPro" id="IPR001878">
    <property type="entry name" value="Znf_CCHC"/>
</dbReference>
<dbReference type="InterPro" id="IPR036691">
    <property type="entry name" value="Endo/exonu/phosph_ase_sf"/>
</dbReference>
<dbReference type="PANTHER" id="PTHR46060">
    <property type="entry name" value="MARINER MOS1 TRANSPOSASE-LIKE PROTEIN"/>
    <property type="match status" value="1"/>
</dbReference>
<feature type="region of interest" description="Disordered" evidence="2">
    <location>
        <begin position="86"/>
        <end position="139"/>
    </location>
</feature>
<dbReference type="SUPFAM" id="SSF56219">
    <property type="entry name" value="DNase I-like"/>
    <property type="match status" value="1"/>
</dbReference>
<dbReference type="PROSITE" id="PS50158">
    <property type="entry name" value="ZF_CCHC"/>
    <property type="match status" value="1"/>
</dbReference>
<keyword evidence="1" id="KW-0479">Metal-binding</keyword>
<feature type="compositionally biased region" description="Low complexity" evidence="2">
    <location>
        <begin position="357"/>
        <end position="383"/>
    </location>
</feature>
<feature type="region of interest" description="Disordered" evidence="2">
    <location>
        <begin position="337"/>
        <end position="401"/>
    </location>
</feature>
<dbReference type="InterPro" id="IPR043502">
    <property type="entry name" value="DNA/RNA_pol_sf"/>
</dbReference>
<dbReference type="EMBL" id="CP092863">
    <property type="protein sequence ID" value="UYV62235.1"/>
    <property type="molecule type" value="Genomic_DNA"/>
</dbReference>
<dbReference type="Proteomes" id="UP001235939">
    <property type="component" value="Chromosome 01"/>
</dbReference>
<dbReference type="Gene3D" id="3.60.10.10">
    <property type="entry name" value="Endonuclease/exonuclease/phosphatase"/>
    <property type="match status" value="1"/>
</dbReference>
<dbReference type="PROSITE" id="PS50878">
    <property type="entry name" value="RT_POL"/>
    <property type="match status" value="1"/>
</dbReference>
<dbReference type="InterPro" id="IPR036397">
    <property type="entry name" value="RNaseH_sf"/>
</dbReference>
<evidence type="ECO:0000256" key="1">
    <source>
        <dbReference type="PROSITE-ProRule" id="PRU00047"/>
    </source>
</evidence>
<dbReference type="Pfam" id="PF01359">
    <property type="entry name" value="Transposase_1"/>
    <property type="match status" value="1"/>
</dbReference>
<dbReference type="Gene3D" id="1.10.10.1450">
    <property type="match status" value="1"/>
</dbReference>
<name>A0ABY6K4S9_9ARAC</name>
<proteinExistence type="predicted"/>
<dbReference type="InterPro" id="IPR001888">
    <property type="entry name" value="Transposase_1"/>
</dbReference>